<feature type="compositionally biased region" description="Polar residues" evidence="1">
    <location>
        <begin position="187"/>
        <end position="197"/>
    </location>
</feature>
<comment type="caution">
    <text evidence="2">The sequence shown here is derived from an EMBL/GenBank/DDBJ whole genome shotgun (WGS) entry which is preliminary data.</text>
</comment>
<evidence type="ECO:0000313" key="2">
    <source>
        <dbReference type="EMBL" id="GFR87243.1"/>
    </source>
</evidence>
<feature type="region of interest" description="Disordered" evidence="1">
    <location>
        <begin position="251"/>
        <end position="286"/>
    </location>
</feature>
<accession>A0AAV4GQN8</accession>
<evidence type="ECO:0000256" key="1">
    <source>
        <dbReference type="SAM" id="MobiDB-lite"/>
    </source>
</evidence>
<feature type="region of interest" description="Disordered" evidence="1">
    <location>
        <begin position="156"/>
        <end position="215"/>
    </location>
</feature>
<feature type="compositionally biased region" description="Polar residues" evidence="1">
    <location>
        <begin position="270"/>
        <end position="279"/>
    </location>
</feature>
<feature type="compositionally biased region" description="Low complexity" evidence="1">
    <location>
        <begin position="18"/>
        <end position="31"/>
    </location>
</feature>
<feature type="compositionally biased region" description="Gly residues" evidence="1">
    <location>
        <begin position="125"/>
        <end position="136"/>
    </location>
</feature>
<feature type="compositionally biased region" description="Polar residues" evidence="1">
    <location>
        <begin position="1139"/>
        <end position="1150"/>
    </location>
</feature>
<protein>
    <submittedName>
        <fullName evidence="2">Uncharacterized protein</fullName>
    </submittedName>
</protein>
<gene>
    <name evidence="2" type="ORF">ElyMa_002488200</name>
</gene>
<keyword evidence="3" id="KW-1185">Reference proteome</keyword>
<name>A0AAV4GQN8_9GAST</name>
<feature type="compositionally biased region" description="Polar residues" evidence="1">
    <location>
        <begin position="906"/>
        <end position="929"/>
    </location>
</feature>
<feature type="compositionally biased region" description="Basic and acidic residues" evidence="1">
    <location>
        <begin position="321"/>
        <end position="334"/>
    </location>
</feature>
<feature type="compositionally biased region" description="Basic and acidic residues" evidence="1">
    <location>
        <begin position="601"/>
        <end position="610"/>
    </location>
</feature>
<dbReference type="EMBL" id="BMAT01005076">
    <property type="protein sequence ID" value="GFR87243.1"/>
    <property type="molecule type" value="Genomic_DNA"/>
</dbReference>
<feature type="region of interest" description="Disordered" evidence="1">
    <location>
        <begin position="304"/>
        <end position="334"/>
    </location>
</feature>
<feature type="compositionally biased region" description="Low complexity" evidence="1">
    <location>
        <begin position="1251"/>
        <end position="1286"/>
    </location>
</feature>
<organism evidence="2 3">
    <name type="scientific">Elysia marginata</name>
    <dbReference type="NCBI Taxonomy" id="1093978"/>
    <lineage>
        <taxon>Eukaryota</taxon>
        <taxon>Metazoa</taxon>
        <taxon>Spiralia</taxon>
        <taxon>Lophotrochozoa</taxon>
        <taxon>Mollusca</taxon>
        <taxon>Gastropoda</taxon>
        <taxon>Heterobranchia</taxon>
        <taxon>Euthyneura</taxon>
        <taxon>Panpulmonata</taxon>
        <taxon>Sacoglossa</taxon>
        <taxon>Placobranchoidea</taxon>
        <taxon>Plakobranchidae</taxon>
        <taxon>Elysia</taxon>
    </lineage>
</organism>
<feature type="compositionally biased region" description="Low complexity" evidence="1">
    <location>
        <begin position="115"/>
        <end position="124"/>
    </location>
</feature>
<feature type="region of interest" description="Disordered" evidence="1">
    <location>
        <begin position="1043"/>
        <end position="1062"/>
    </location>
</feature>
<proteinExistence type="predicted"/>
<feature type="region of interest" description="Disordered" evidence="1">
    <location>
        <begin position="103"/>
        <end position="140"/>
    </location>
</feature>
<sequence>MPPFNIDDNGDVEAVPNLTPSCPSPSLSQPSLSQLLPQQQQQLTHLLPPQLVLPPPTKPLRARSLDRYSLHVDVSQVFWFWSIIRDYGQRRLREVEAHRQKVKPLKVRGNQEVTSASGNSNSSGPGSGGGGGGGSAGSQTVPNRLLATLRSLNPAVRRQSSQANHYPGSPPASAGSGGPAAVATSLGGATTGNSSPGISCGTPAPPSQCQQQQHQHQQQQQQCLQPGSASQRFVQSSVAHGGGLFELPLEQQQPQQPQQQQLPQHQQHPGVQSSGSEDLTSLGGTGSDSVAAAECLEATLAHLQHKQRRHNQQQQNQHALEQQEKRPHMFTEDFSGRRRSLAYIRTAYTKFRNVFHRRRQQGQRRSLDSALYYGVSGKGEGGWAWGGAKRGVSRGMVVGTQSLEAVEGRLYGDSMNTETCSLGSQTARGKWLIGGDDDEGDEGDRLIEGYRRATSDQSDSEEEKCESHIRQTSLDREELTGNETKQCLVREKAQQSCNFDAVFEHDQTPNPHKVSRSDKIKAKLSANDAAHRKSVSKDRLKYMPLCSENLDERFTKNDNERSDSYGLANVSSLKSQTSTNLAQTEVSGTKHVAFEEQNKTEFNQGREKPRAIHRSNRDGQNSTFAKDQRASCETKLPNIEKNTSVDHNRNKQNKVELYSNNPIAFGNLRQRSLSPSTERRIQNVSTTDEGVNMSDNCRQNQSNKYPNLHPHHNFWSCSGEASLERNSIDSMRGDSLETLQGPDTSLNQNYGFSVNFSPLTERSTKFGVASRPGNIAQSLLQCASYRPGSLTSLSDRGPAFSHSGSLDQSYNSVDVSAHKTVGFQASCGRNVNPTSVHNTPVTSSSGLLSSLQVLPPSEQSSFISPFASSLEKPHLKKSMPCVSFLSFSRQTSGNDSLSPCLPPADGSSSPNPDDTPTTAGTLSQSWSNDTLHSSHELAVLEEIRPRSRTSEFKPSRIRAGLRDRASVLKRVSPQPASPTAFDLMCRCNPAENFNKYIGNRRIGGRLAQLGPSSLSYCNKSHDETAKNLGSIADGGVWYGNNNNSSTTTTDNNNSNASALPGVSISDDATTVKARREPSRDFYNFVVFVLSKPRTRKSSASPTLSRRSLSYPNLQDIRDWNSEPKARRSSSQEERHFTFDDTSGPNVSPTISRLRKQKADGIQREGSGKCGRSQPMSIIQASSSDYPYHQIAEQLQTMSGMIDKRLTQLEEVYHLTTERLDKLTSLQESLMRILSQNSPSQSHQLDRGDTIGSDGVSGNASGNNSVNDSSNNSSGNGSNNASGNDNSDVQRGVSLDQLEHEDTLTASRV</sequence>
<feature type="region of interest" description="Disordered" evidence="1">
    <location>
        <begin position="601"/>
        <end position="631"/>
    </location>
</feature>
<feature type="compositionally biased region" description="Low complexity" evidence="1">
    <location>
        <begin position="1043"/>
        <end position="1058"/>
    </location>
</feature>
<dbReference type="Proteomes" id="UP000762676">
    <property type="component" value="Unassembled WGS sequence"/>
</dbReference>
<feature type="region of interest" description="Disordered" evidence="1">
    <location>
        <begin position="1234"/>
        <end position="1308"/>
    </location>
</feature>
<feature type="region of interest" description="Disordered" evidence="1">
    <location>
        <begin position="1114"/>
        <end position="1174"/>
    </location>
</feature>
<feature type="compositionally biased region" description="Basic and acidic residues" evidence="1">
    <location>
        <begin position="1115"/>
        <end position="1138"/>
    </location>
</feature>
<reference evidence="2 3" key="1">
    <citation type="journal article" date="2021" name="Elife">
        <title>Chloroplast acquisition without the gene transfer in kleptoplastic sea slugs, Plakobranchus ocellatus.</title>
        <authorList>
            <person name="Maeda T."/>
            <person name="Takahashi S."/>
            <person name="Yoshida T."/>
            <person name="Shimamura S."/>
            <person name="Takaki Y."/>
            <person name="Nagai Y."/>
            <person name="Toyoda A."/>
            <person name="Suzuki Y."/>
            <person name="Arimoto A."/>
            <person name="Ishii H."/>
            <person name="Satoh N."/>
            <person name="Nishiyama T."/>
            <person name="Hasebe M."/>
            <person name="Maruyama T."/>
            <person name="Minagawa J."/>
            <person name="Obokata J."/>
            <person name="Shigenobu S."/>
        </authorList>
    </citation>
    <scope>NUCLEOTIDE SEQUENCE [LARGE SCALE GENOMIC DNA]</scope>
</reference>
<feature type="compositionally biased region" description="Low complexity" evidence="1">
    <location>
        <begin position="251"/>
        <end position="269"/>
    </location>
</feature>
<feature type="region of interest" description="Disordered" evidence="1">
    <location>
        <begin position="1"/>
        <end position="31"/>
    </location>
</feature>
<feature type="compositionally biased region" description="Basic and acidic residues" evidence="1">
    <location>
        <begin position="1156"/>
        <end position="1166"/>
    </location>
</feature>
<feature type="region of interest" description="Disordered" evidence="1">
    <location>
        <begin position="452"/>
        <end position="481"/>
    </location>
</feature>
<feature type="region of interest" description="Disordered" evidence="1">
    <location>
        <begin position="895"/>
        <end position="929"/>
    </location>
</feature>
<feature type="compositionally biased region" description="Basic and acidic residues" evidence="1">
    <location>
        <begin position="465"/>
        <end position="479"/>
    </location>
</feature>
<evidence type="ECO:0000313" key="3">
    <source>
        <dbReference type="Proteomes" id="UP000762676"/>
    </source>
</evidence>